<evidence type="ECO:0000313" key="2">
    <source>
        <dbReference type="EMBL" id="KAK7036159.1"/>
    </source>
</evidence>
<sequence>MSTSPYYSLAPPAPVPPVNYCSLLPLGNARGRIPRLVHVDFVVTPEGEMYLSVSSRDATSPRTDTEPGPSVQVRIAVADGSGQGVVGSGSVSPQLPATAVNARMFTFRPTPNARSVEMIHLTYFDEPPPSFADARAAPASTLAVAPSAERRAESSRSAVARTAPTDSMDVDTSTPASGSTPSQPSTSTPTSIPSSPTSQPPPPPYSRHPPTPSASASASSSAPPPPPIVTPPPPLSPPPTDAAPLPDAAPTPRRQRQRRLHPTLTAAYHRNLRNPPGMVPRSQLVGPGVYIRGAGRRDRDASQGGGGVGAGVGAGVSHGGSVSNIVWGPGHGGAVPRTDVDVHPVPVWPFDVEEGNGALPLLVGPGVYSRGSGRGEGAGARVRSISGEQQQQQQVEAVLRDPIDIHPSPVHSDVEEGNEALPLSYSSSRRRRRRHDEEVNEGEGEGDDEEELEERLRYMKRARMISADRQWGPVRFLRGLWV</sequence>
<accession>A0AAW0CAG3</accession>
<feature type="compositionally biased region" description="Pro residues" evidence="1">
    <location>
        <begin position="198"/>
        <end position="212"/>
    </location>
</feature>
<protein>
    <submittedName>
        <fullName evidence="2">Uncharacterized protein</fullName>
    </submittedName>
</protein>
<feature type="compositionally biased region" description="Low complexity" evidence="1">
    <location>
        <begin position="172"/>
        <end position="197"/>
    </location>
</feature>
<feature type="region of interest" description="Disordered" evidence="1">
    <location>
        <begin position="142"/>
        <end position="260"/>
    </location>
</feature>
<feature type="compositionally biased region" description="Low complexity" evidence="1">
    <location>
        <begin position="242"/>
        <end position="252"/>
    </location>
</feature>
<dbReference type="EMBL" id="JAWWNJ010000019">
    <property type="protein sequence ID" value="KAK7036159.1"/>
    <property type="molecule type" value="Genomic_DNA"/>
</dbReference>
<gene>
    <name evidence="2" type="ORF">R3P38DRAFT_3484941</name>
</gene>
<keyword evidence="3" id="KW-1185">Reference proteome</keyword>
<reference evidence="2 3" key="1">
    <citation type="journal article" date="2024" name="J Genomics">
        <title>Draft genome sequencing and assembly of Favolaschia claudopus CIRM-BRFM 2984 isolated from oak limbs.</title>
        <authorList>
            <person name="Navarro D."/>
            <person name="Drula E."/>
            <person name="Chaduli D."/>
            <person name="Cazenave R."/>
            <person name="Ahrendt S."/>
            <person name="Wang J."/>
            <person name="Lipzen A."/>
            <person name="Daum C."/>
            <person name="Barry K."/>
            <person name="Grigoriev I.V."/>
            <person name="Favel A."/>
            <person name="Rosso M.N."/>
            <person name="Martin F."/>
        </authorList>
    </citation>
    <scope>NUCLEOTIDE SEQUENCE [LARGE SCALE GENOMIC DNA]</scope>
    <source>
        <strain evidence="2 3">CIRM-BRFM 2984</strain>
    </source>
</reference>
<feature type="region of interest" description="Disordered" evidence="1">
    <location>
        <begin position="404"/>
        <end position="452"/>
    </location>
</feature>
<comment type="caution">
    <text evidence="2">The sequence shown here is derived from an EMBL/GenBank/DDBJ whole genome shotgun (WGS) entry which is preliminary data.</text>
</comment>
<proteinExistence type="predicted"/>
<organism evidence="2 3">
    <name type="scientific">Favolaschia claudopus</name>
    <dbReference type="NCBI Taxonomy" id="2862362"/>
    <lineage>
        <taxon>Eukaryota</taxon>
        <taxon>Fungi</taxon>
        <taxon>Dikarya</taxon>
        <taxon>Basidiomycota</taxon>
        <taxon>Agaricomycotina</taxon>
        <taxon>Agaricomycetes</taxon>
        <taxon>Agaricomycetidae</taxon>
        <taxon>Agaricales</taxon>
        <taxon>Marasmiineae</taxon>
        <taxon>Mycenaceae</taxon>
        <taxon>Favolaschia</taxon>
    </lineage>
</organism>
<name>A0AAW0CAG3_9AGAR</name>
<evidence type="ECO:0000313" key="3">
    <source>
        <dbReference type="Proteomes" id="UP001362999"/>
    </source>
</evidence>
<dbReference type="AlphaFoldDB" id="A0AAW0CAG3"/>
<feature type="compositionally biased region" description="Acidic residues" evidence="1">
    <location>
        <begin position="438"/>
        <end position="452"/>
    </location>
</feature>
<evidence type="ECO:0000256" key="1">
    <source>
        <dbReference type="SAM" id="MobiDB-lite"/>
    </source>
</evidence>
<dbReference type="Proteomes" id="UP001362999">
    <property type="component" value="Unassembled WGS sequence"/>
</dbReference>
<feature type="compositionally biased region" description="Pro residues" evidence="1">
    <location>
        <begin position="222"/>
        <end position="241"/>
    </location>
</feature>